<dbReference type="Proteomes" id="UP000027222">
    <property type="component" value="Unassembled WGS sequence"/>
</dbReference>
<dbReference type="HOGENOM" id="CLU_1224847_0_0_1"/>
<accession>A0A067SMB3</accession>
<organism evidence="2 3">
    <name type="scientific">Galerina marginata (strain CBS 339.88)</name>
    <dbReference type="NCBI Taxonomy" id="685588"/>
    <lineage>
        <taxon>Eukaryota</taxon>
        <taxon>Fungi</taxon>
        <taxon>Dikarya</taxon>
        <taxon>Basidiomycota</taxon>
        <taxon>Agaricomycotina</taxon>
        <taxon>Agaricomycetes</taxon>
        <taxon>Agaricomycetidae</taxon>
        <taxon>Agaricales</taxon>
        <taxon>Agaricineae</taxon>
        <taxon>Strophariaceae</taxon>
        <taxon>Galerina</taxon>
    </lineage>
</organism>
<dbReference type="EMBL" id="KL142390">
    <property type="protein sequence ID" value="KDR72065.1"/>
    <property type="molecule type" value="Genomic_DNA"/>
</dbReference>
<reference evidence="3" key="1">
    <citation type="journal article" date="2014" name="Proc. Natl. Acad. Sci. U.S.A.">
        <title>Extensive sampling of basidiomycete genomes demonstrates inadequacy of the white-rot/brown-rot paradigm for wood decay fungi.</title>
        <authorList>
            <person name="Riley R."/>
            <person name="Salamov A.A."/>
            <person name="Brown D.W."/>
            <person name="Nagy L.G."/>
            <person name="Floudas D."/>
            <person name="Held B.W."/>
            <person name="Levasseur A."/>
            <person name="Lombard V."/>
            <person name="Morin E."/>
            <person name="Otillar R."/>
            <person name="Lindquist E.A."/>
            <person name="Sun H."/>
            <person name="LaButti K.M."/>
            <person name="Schmutz J."/>
            <person name="Jabbour D."/>
            <person name="Luo H."/>
            <person name="Baker S.E."/>
            <person name="Pisabarro A.G."/>
            <person name="Walton J.D."/>
            <person name="Blanchette R.A."/>
            <person name="Henrissat B."/>
            <person name="Martin F."/>
            <person name="Cullen D."/>
            <person name="Hibbett D.S."/>
            <person name="Grigoriev I.V."/>
        </authorList>
    </citation>
    <scope>NUCLEOTIDE SEQUENCE [LARGE SCALE GENOMIC DNA]</scope>
    <source>
        <strain evidence="3">CBS 339.88</strain>
    </source>
</reference>
<proteinExistence type="predicted"/>
<evidence type="ECO:0000256" key="1">
    <source>
        <dbReference type="SAM" id="MobiDB-lite"/>
    </source>
</evidence>
<feature type="compositionally biased region" description="Polar residues" evidence="1">
    <location>
        <begin position="66"/>
        <end position="75"/>
    </location>
</feature>
<dbReference type="AlphaFoldDB" id="A0A067SMB3"/>
<feature type="region of interest" description="Disordered" evidence="1">
    <location>
        <begin position="1"/>
        <end position="107"/>
    </location>
</feature>
<evidence type="ECO:0000313" key="3">
    <source>
        <dbReference type="Proteomes" id="UP000027222"/>
    </source>
</evidence>
<evidence type="ECO:0000313" key="2">
    <source>
        <dbReference type="EMBL" id="KDR72065.1"/>
    </source>
</evidence>
<name>A0A067SMB3_GALM3</name>
<sequence>MKAPKSGPDGKTKSQRFLAKNRARLNAENALRRKKKRAEERSRKNQRLPAAVSPLQTMGVVEDYRSSSPTSNDQGASPAIAESSADGSFTDDPDFSSSSSSRSSSPDGLSELLMECSIFDEAALDFEKKCGRVQAFYDERYNLFSGWTSDRPFEKSGVLEKCLILTKEGVKLIDSGRKLLEKLSHRIQQVFEEWRGVTNALIYIGGNLYVLERMQLAFHNSVKAGP</sequence>
<feature type="compositionally biased region" description="Low complexity" evidence="1">
    <location>
        <begin position="18"/>
        <end position="29"/>
    </location>
</feature>
<gene>
    <name evidence="2" type="ORF">GALMADRAFT_143404</name>
</gene>
<feature type="compositionally biased region" description="Low complexity" evidence="1">
    <location>
        <begin position="95"/>
        <end position="107"/>
    </location>
</feature>
<protein>
    <submittedName>
        <fullName evidence="2">Uncharacterized protein</fullName>
    </submittedName>
</protein>
<keyword evidence="3" id="KW-1185">Reference proteome</keyword>